<proteinExistence type="predicted"/>
<evidence type="ECO:0000313" key="3">
    <source>
        <dbReference type="EMBL" id="QPG06433.1"/>
    </source>
</evidence>
<dbReference type="AlphaFoldDB" id="A0A7S9DYQ0"/>
<dbReference type="EMBL" id="CP064795">
    <property type="protein sequence ID" value="QPG06433.1"/>
    <property type="molecule type" value="Genomic_DNA"/>
</dbReference>
<dbReference type="Proteomes" id="UP000595095">
    <property type="component" value="Chromosome"/>
</dbReference>
<dbReference type="PROSITE" id="PS51257">
    <property type="entry name" value="PROKAR_LIPOPROTEIN"/>
    <property type="match status" value="1"/>
</dbReference>
<evidence type="ECO:0000259" key="2">
    <source>
        <dbReference type="Pfam" id="PF07589"/>
    </source>
</evidence>
<reference evidence="3 4" key="1">
    <citation type="submission" date="2020-11" db="EMBL/GenBank/DDBJ databases">
        <title>Complete genome sequence for Salinimonas sp. strain G2-b.</title>
        <authorList>
            <person name="Park S.-J."/>
        </authorList>
    </citation>
    <scope>NUCLEOTIDE SEQUENCE [LARGE SCALE GENOMIC DNA]</scope>
    <source>
        <strain evidence="3 4">G2-b</strain>
    </source>
</reference>
<name>A0A7S9DYQ0_9ALTE</name>
<accession>A0A7S9DYQ0</accession>
<evidence type="ECO:0000313" key="4">
    <source>
        <dbReference type="Proteomes" id="UP000595095"/>
    </source>
</evidence>
<dbReference type="KEGG" id="smaa:IT774_04375"/>
<keyword evidence="4" id="KW-1185">Reference proteome</keyword>
<dbReference type="NCBIfam" id="NF033554">
    <property type="entry name" value="floc_PepA"/>
    <property type="match status" value="1"/>
</dbReference>
<feature type="chain" id="PRO_5032757072" evidence="1">
    <location>
        <begin position="25"/>
        <end position="255"/>
    </location>
</feature>
<feature type="domain" description="Ice-binding protein C-terminal" evidence="2">
    <location>
        <begin position="231"/>
        <end position="253"/>
    </location>
</feature>
<organism evidence="3 4">
    <name type="scientific">Salinimonas marina</name>
    <dbReference type="NCBI Taxonomy" id="2785918"/>
    <lineage>
        <taxon>Bacteria</taxon>
        <taxon>Pseudomonadati</taxon>
        <taxon>Pseudomonadota</taxon>
        <taxon>Gammaproteobacteria</taxon>
        <taxon>Alteromonadales</taxon>
        <taxon>Alteromonadaceae</taxon>
        <taxon>Alteromonas/Salinimonas group</taxon>
        <taxon>Salinimonas</taxon>
    </lineage>
</organism>
<sequence length="255" mass="26851">MKLTALVKPFALSTALVASFACHAGFMDFNIDETRFDGGQVVTADKLNGGYTETLMFDGEGNFSAQAAVTFAQLFGSDGTQNSSQIGSVIGSEYKLYALFSATGTVSVPGEQGSNSSLTGAEGSFSLFLDQDNNFGVNIADDDPINFTTVGTAGDLLLGTSNMLMENYGLQYEWGGVFDFTWGDFTLTADGQSFFVAPNPFYNFVIADGDFDTFAVTGSQRVTGDVSAVFVPEPSTLAVLALGLLGLGATSRRKS</sequence>
<feature type="signal peptide" evidence="1">
    <location>
        <begin position="1"/>
        <end position="24"/>
    </location>
</feature>
<dbReference type="Pfam" id="PF07589">
    <property type="entry name" value="PEP-CTERM"/>
    <property type="match status" value="1"/>
</dbReference>
<dbReference type="NCBIfam" id="TIGR02595">
    <property type="entry name" value="PEP_CTERM"/>
    <property type="match status" value="1"/>
</dbReference>
<dbReference type="RefSeq" id="WP_195811509.1">
    <property type="nucleotide sequence ID" value="NZ_CP064795.1"/>
</dbReference>
<keyword evidence="1" id="KW-0732">Signal</keyword>
<dbReference type="InterPro" id="IPR013424">
    <property type="entry name" value="Ice-binding_C"/>
</dbReference>
<evidence type="ECO:0000256" key="1">
    <source>
        <dbReference type="SAM" id="SignalP"/>
    </source>
</evidence>
<protein>
    <submittedName>
        <fullName evidence="3">Flocculation-associated PEP-CTERM protein PepA</fullName>
    </submittedName>
</protein>
<gene>
    <name evidence="3" type="primary">pepA</name>
    <name evidence="3" type="ORF">IT774_04375</name>
</gene>